<dbReference type="EC" id="3.6.1.66" evidence="10"/>
<dbReference type="PANTHER" id="PTHR11067:SF9">
    <property type="entry name" value="INOSINE TRIPHOSPHATE PYROPHOSPHATASE"/>
    <property type="match status" value="1"/>
</dbReference>
<dbReference type="AlphaFoldDB" id="A0A6G7B7N8"/>
<dbReference type="GO" id="GO:0036220">
    <property type="term" value="F:ITP diphosphatase activity"/>
    <property type="evidence" value="ECO:0007669"/>
    <property type="project" value="UniProtKB-UniRule"/>
</dbReference>
<organism evidence="12 13">
    <name type="scientific">Lactobacillus iners</name>
    <dbReference type="NCBI Taxonomy" id="147802"/>
    <lineage>
        <taxon>Bacteria</taxon>
        <taxon>Bacillati</taxon>
        <taxon>Bacillota</taxon>
        <taxon>Bacilli</taxon>
        <taxon>Lactobacillales</taxon>
        <taxon>Lactobacillaceae</taxon>
        <taxon>Lactobacillus</taxon>
    </lineage>
</organism>
<dbReference type="InterPro" id="IPR029001">
    <property type="entry name" value="ITPase-like_fam"/>
</dbReference>
<dbReference type="CDD" id="cd00515">
    <property type="entry name" value="HAM1"/>
    <property type="match status" value="1"/>
</dbReference>
<dbReference type="NCBIfam" id="NF011397">
    <property type="entry name" value="PRK14822.1"/>
    <property type="match status" value="1"/>
</dbReference>
<dbReference type="PANTHER" id="PTHR11067">
    <property type="entry name" value="INOSINE TRIPHOSPHATE PYROPHOSPHATASE/HAM1 PROTEIN"/>
    <property type="match status" value="1"/>
</dbReference>
<dbReference type="FunFam" id="3.90.950.10:FF:000001">
    <property type="entry name" value="dITP/XTP pyrophosphatase"/>
    <property type="match status" value="1"/>
</dbReference>
<dbReference type="HAMAP" id="MF_01405">
    <property type="entry name" value="Non_canon_purine_NTPase"/>
    <property type="match status" value="1"/>
</dbReference>
<comment type="caution">
    <text evidence="10">Lacks conserved residue(s) required for the propagation of feature annotation.</text>
</comment>
<feature type="binding site" evidence="10">
    <location>
        <position position="72"/>
    </location>
    <ligand>
        <name>Mg(2+)</name>
        <dbReference type="ChEBI" id="CHEBI:18420"/>
    </ligand>
</feature>
<dbReference type="GO" id="GO:0035870">
    <property type="term" value="F:dITP diphosphatase activity"/>
    <property type="evidence" value="ECO:0007669"/>
    <property type="project" value="UniProtKB-UniRule"/>
</dbReference>
<proteinExistence type="inferred from homology"/>
<feature type="binding site" evidence="10">
    <location>
        <begin position="185"/>
        <end position="186"/>
    </location>
    <ligand>
        <name>substrate</name>
    </ligand>
</feature>
<evidence type="ECO:0000256" key="11">
    <source>
        <dbReference type="RuleBase" id="RU003781"/>
    </source>
</evidence>
<dbReference type="Proteomes" id="UP000501676">
    <property type="component" value="Chromosome"/>
</dbReference>
<sequence length="206" mass="22938">MDTLLFATTNLNKAKEVEKALALANFPLKVITNRDLENVPEVIETGTTFLQNATLKAHKLAQFSQLPTLADDSGLMVDKLNGAPGVYSARYSGEDHNDARNNAKLLAELGGVPEQQRTAVFHTTMVLSWPDRYDCDLVSQGEILGRILTMPKGEGNFGYDPLFYVAEKGKTFAEMTVEEKNKISHRGIALRKLLAELPIWWKKMSK</sequence>
<dbReference type="Pfam" id="PF01725">
    <property type="entry name" value="Ham1p_like"/>
    <property type="match status" value="1"/>
</dbReference>
<keyword evidence="5 10" id="KW-0378">Hydrolase</keyword>
<comment type="catalytic activity">
    <reaction evidence="8 10">
        <text>dITP + H2O = dIMP + diphosphate + H(+)</text>
        <dbReference type="Rhea" id="RHEA:28342"/>
        <dbReference type="ChEBI" id="CHEBI:15377"/>
        <dbReference type="ChEBI" id="CHEBI:15378"/>
        <dbReference type="ChEBI" id="CHEBI:33019"/>
        <dbReference type="ChEBI" id="CHEBI:61194"/>
        <dbReference type="ChEBI" id="CHEBI:61382"/>
        <dbReference type="EC" id="3.6.1.66"/>
    </reaction>
</comment>
<feature type="binding site" evidence="10">
    <location>
        <begin position="157"/>
        <end position="160"/>
    </location>
    <ligand>
        <name>substrate</name>
    </ligand>
</feature>
<dbReference type="GO" id="GO:0005829">
    <property type="term" value="C:cytosol"/>
    <property type="evidence" value="ECO:0007669"/>
    <property type="project" value="TreeGrafter"/>
</dbReference>
<reference evidence="12 13" key="1">
    <citation type="submission" date="2020-02" db="EMBL/GenBank/DDBJ databases">
        <title>Complete genome sequences of six Lactobacillus iners strains isolated from the human vagina.</title>
        <authorList>
            <person name="France M.T."/>
            <person name="Rutt L."/>
            <person name="Narina S."/>
            <person name="Arbaugh S."/>
            <person name="Humphrys M.S."/>
            <person name="Ma B."/>
            <person name="Hayward M.R."/>
            <person name="Relman D."/>
            <person name="Kwon D.S."/>
            <person name="Ravel J."/>
        </authorList>
    </citation>
    <scope>NUCLEOTIDE SEQUENCE [LARGE SCALE GENOMIC DNA]</scope>
    <source>
        <strain evidence="12 13">C0210C1</strain>
    </source>
</reference>
<evidence type="ECO:0000313" key="12">
    <source>
        <dbReference type="EMBL" id="QIH23503.1"/>
    </source>
</evidence>
<feature type="binding site" evidence="10">
    <location>
        <position position="180"/>
    </location>
    <ligand>
        <name>substrate</name>
    </ligand>
</feature>
<comment type="catalytic activity">
    <reaction evidence="9 10">
        <text>XTP + H2O = XMP + diphosphate + H(+)</text>
        <dbReference type="Rhea" id="RHEA:28610"/>
        <dbReference type="ChEBI" id="CHEBI:15377"/>
        <dbReference type="ChEBI" id="CHEBI:15378"/>
        <dbReference type="ChEBI" id="CHEBI:33019"/>
        <dbReference type="ChEBI" id="CHEBI:57464"/>
        <dbReference type="ChEBI" id="CHEBI:61314"/>
        <dbReference type="EC" id="3.6.1.66"/>
    </reaction>
</comment>
<dbReference type="SUPFAM" id="SSF52972">
    <property type="entry name" value="ITPase-like"/>
    <property type="match status" value="1"/>
</dbReference>
<dbReference type="RefSeq" id="WP_006733014.1">
    <property type="nucleotide sequence ID" value="NZ_CP049228.1"/>
</dbReference>
<accession>A0A6G7B7N8</accession>
<evidence type="ECO:0000256" key="5">
    <source>
        <dbReference type="ARBA" id="ARBA00022801"/>
    </source>
</evidence>
<comment type="subunit">
    <text evidence="2 10">Homodimer.</text>
</comment>
<dbReference type="Gene3D" id="3.90.950.10">
    <property type="match status" value="1"/>
</dbReference>
<evidence type="ECO:0000256" key="7">
    <source>
        <dbReference type="ARBA" id="ARBA00023080"/>
    </source>
</evidence>
<keyword evidence="6 10" id="KW-0460">Magnesium</keyword>
<evidence type="ECO:0000256" key="8">
    <source>
        <dbReference type="ARBA" id="ARBA00051875"/>
    </source>
</evidence>
<comment type="cofactor">
    <cofactor evidence="10">
        <name>Mg(2+)</name>
        <dbReference type="ChEBI" id="CHEBI:18420"/>
    </cofactor>
    <text evidence="10">Binds 1 Mg(2+) ion per subunit.</text>
</comment>
<dbReference type="GO" id="GO:0009146">
    <property type="term" value="P:purine nucleoside triphosphate catabolic process"/>
    <property type="evidence" value="ECO:0007669"/>
    <property type="project" value="UniProtKB-UniRule"/>
</dbReference>
<evidence type="ECO:0000256" key="3">
    <source>
        <dbReference type="ARBA" id="ARBA00022723"/>
    </source>
</evidence>
<evidence type="ECO:0000313" key="13">
    <source>
        <dbReference type="Proteomes" id="UP000501676"/>
    </source>
</evidence>
<evidence type="ECO:0000256" key="4">
    <source>
        <dbReference type="ARBA" id="ARBA00022741"/>
    </source>
</evidence>
<feature type="active site" description="Proton acceptor" evidence="10">
    <location>
        <position position="72"/>
    </location>
</feature>
<evidence type="ECO:0000256" key="10">
    <source>
        <dbReference type="HAMAP-Rule" id="MF_01405"/>
    </source>
</evidence>
<dbReference type="GO" id="GO:0000166">
    <property type="term" value="F:nucleotide binding"/>
    <property type="evidence" value="ECO:0007669"/>
    <property type="project" value="UniProtKB-KW"/>
</dbReference>
<keyword evidence="4 10" id="KW-0547">Nucleotide-binding</keyword>
<evidence type="ECO:0000256" key="2">
    <source>
        <dbReference type="ARBA" id="ARBA00011738"/>
    </source>
</evidence>
<keyword evidence="3 10" id="KW-0479">Metal-binding</keyword>
<comment type="function">
    <text evidence="10">Pyrophosphatase that catalyzes the hydrolysis of nucleoside triphosphates to their monophosphate derivatives, with a high preference for the non-canonical purine nucleotides XTP (xanthosine triphosphate), dITP (deoxyinosine triphosphate) and ITP. Seems to function as a house-cleaning enzyme that removes non-canonical purine nucleotides from the nucleotide pool, thus preventing their incorporation into DNA/RNA and avoiding chromosomal lesions.</text>
</comment>
<dbReference type="GO" id="GO:0036222">
    <property type="term" value="F:XTP diphosphatase activity"/>
    <property type="evidence" value="ECO:0007669"/>
    <property type="project" value="UniProtKB-UniRule"/>
</dbReference>
<gene>
    <name evidence="12" type="ORF">G6Z83_01920</name>
</gene>
<dbReference type="GO" id="GO:0017111">
    <property type="term" value="F:ribonucleoside triphosphate phosphatase activity"/>
    <property type="evidence" value="ECO:0007669"/>
    <property type="project" value="InterPro"/>
</dbReference>
<dbReference type="InterPro" id="IPR020922">
    <property type="entry name" value="dITP/XTP_pyrophosphatase"/>
</dbReference>
<comment type="similarity">
    <text evidence="1 10 11">Belongs to the HAM1 NTPase family.</text>
</comment>
<dbReference type="InterPro" id="IPR002637">
    <property type="entry name" value="RdgB/HAM1"/>
</dbReference>
<feature type="binding site" evidence="10">
    <location>
        <begin position="8"/>
        <end position="13"/>
    </location>
    <ligand>
        <name>substrate</name>
    </ligand>
</feature>
<dbReference type="GO" id="GO:0009117">
    <property type="term" value="P:nucleotide metabolic process"/>
    <property type="evidence" value="ECO:0007669"/>
    <property type="project" value="UniProtKB-KW"/>
</dbReference>
<dbReference type="GO" id="GO:0046872">
    <property type="term" value="F:metal ion binding"/>
    <property type="evidence" value="ECO:0007669"/>
    <property type="project" value="UniProtKB-KW"/>
</dbReference>
<dbReference type="EMBL" id="CP049228">
    <property type="protein sequence ID" value="QIH23503.1"/>
    <property type="molecule type" value="Genomic_DNA"/>
</dbReference>
<protein>
    <recommendedName>
        <fullName evidence="10">dITP/XTP pyrophosphatase</fullName>
        <ecNumber evidence="10">3.6.1.66</ecNumber>
    </recommendedName>
    <alternativeName>
        <fullName evidence="10">Non-canonical purine NTP pyrophosphatase</fullName>
    </alternativeName>
    <alternativeName>
        <fullName evidence="10">Non-standard purine NTP pyrophosphatase</fullName>
    </alternativeName>
    <alternativeName>
        <fullName evidence="10">Nucleoside-triphosphate diphosphatase</fullName>
    </alternativeName>
    <alternativeName>
        <fullName evidence="10">Nucleoside-triphosphate pyrophosphatase</fullName>
        <shortName evidence="10">NTPase</shortName>
    </alternativeName>
</protein>
<comment type="catalytic activity">
    <reaction evidence="10">
        <text>ITP + H2O = IMP + diphosphate + H(+)</text>
        <dbReference type="Rhea" id="RHEA:29399"/>
        <dbReference type="ChEBI" id="CHEBI:15377"/>
        <dbReference type="ChEBI" id="CHEBI:15378"/>
        <dbReference type="ChEBI" id="CHEBI:33019"/>
        <dbReference type="ChEBI" id="CHEBI:58053"/>
        <dbReference type="ChEBI" id="CHEBI:61402"/>
        <dbReference type="EC" id="3.6.1.66"/>
    </reaction>
</comment>
<evidence type="ECO:0000256" key="6">
    <source>
        <dbReference type="ARBA" id="ARBA00022842"/>
    </source>
</evidence>
<dbReference type="NCBIfam" id="TIGR00042">
    <property type="entry name" value="RdgB/HAM1 family non-canonical purine NTP pyrophosphatase"/>
    <property type="match status" value="1"/>
</dbReference>
<keyword evidence="7 10" id="KW-0546">Nucleotide metabolism</keyword>
<evidence type="ECO:0000256" key="1">
    <source>
        <dbReference type="ARBA" id="ARBA00008023"/>
    </source>
</evidence>
<feature type="binding site" evidence="10">
    <location>
        <position position="73"/>
    </location>
    <ligand>
        <name>substrate</name>
    </ligand>
</feature>
<name>A0A6G7B7N8_9LACO</name>
<evidence type="ECO:0000256" key="9">
    <source>
        <dbReference type="ARBA" id="ARBA00052017"/>
    </source>
</evidence>